<dbReference type="SUPFAM" id="SSF55856">
    <property type="entry name" value="Cytochrome b5-like heme/steroid binding domain"/>
    <property type="match status" value="1"/>
</dbReference>
<dbReference type="PANTHER" id="PTHR16740">
    <property type="entry name" value="CYTOCHROME B5-RELATED PROTEIN-RELATED"/>
    <property type="match status" value="1"/>
</dbReference>
<evidence type="ECO:0000256" key="3">
    <source>
        <dbReference type="ARBA" id="ARBA00023004"/>
    </source>
</evidence>
<feature type="transmembrane region" description="Helical" evidence="6">
    <location>
        <begin position="144"/>
        <end position="166"/>
    </location>
</feature>
<keyword evidence="6" id="KW-1133">Transmembrane helix</keyword>
<dbReference type="InterPro" id="IPR001199">
    <property type="entry name" value="Cyt_B5-like_heme/steroid-bd"/>
</dbReference>
<comment type="similarity">
    <text evidence="6">Belongs to the cytochrome b5 family.</text>
</comment>
<sequence>METKENVRNNNSKRKSGMISSLGIKYPTHRDHPLHSSDIWLAGKRADEGAEGLWRIHDELYDLTDFIKIHPGGSEWIRSTKGTDITEAFETHHIRGVAENFLPKYFERKAKSVRNYPFTFHENGFYRTLKKRIRTEVDKVPRKYVIRSEIIADSLFVSYVLSAWLATYTSSFILGLISGIFLSYTSIAAHNFFHQRDNFRMYYFDFTMMSSREWRISHAMSHHLYTNTINDMEISALEPWMHYLPFRKNLYIKYVGWIFSPVFFTLTFYVQWTRTLVSNILIKGSVPITTFIPFSVLIVLNLGTNQNFFNCLLMFLWIIGCASLHFMVVGVNAGHHHPELFHDGDATRPKEEMDFGIFQIDAVADRTEITGSALLVITHFGDHALHHLFPTIDHGKLKFLYPVFKKTCEEFGIEWRCESQFEMIKGQYLQLRRDVNTNPPKKLKTVVANN</sequence>
<evidence type="ECO:0000259" key="7">
    <source>
        <dbReference type="PROSITE" id="PS50255"/>
    </source>
</evidence>
<feature type="transmembrane region" description="Helical" evidence="6">
    <location>
        <begin position="250"/>
        <end position="270"/>
    </location>
</feature>
<comment type="caution">
    <text evidence="8">The sequence shown here is derived from an EMBL/GenBank/DDBJ whole genome shotgun (WGS) entry which is preliminary data.</text>
</comment>
<dbReference type="InterPro" id="IPR005804">
    <property type="entry name" value="FA_desaturase_dom"/>
</dbReference>
<dbReference type="PROSITE" id="PS00191">
    <property type="entry name" value="CYTOCHROME_B5_1"/>
    <property type="match status" value="1"/>
</dbReference>
<dbReference type="InterPro" id="IPR053100">
    <property type="entry name" value="Cytochrome_b5-related"/>
</dbReference>
<comment type="caution">
    <text evidence="6">Lacks conserved residue(s) required for the propagation of feature annotation.</text>
</comment>
<dbReference type="AlphaFoldDB" id="A0ABD2N1H1"/>
<dbReference type="PROSITE" id="PS50255">
    <property type="entry name" value="CYTOCHROME_B5_2"/>
    <property type="match status" value="1"/>
</dbReference>
<dbReference type="Pfam" id="PF00173">
    <property type="entry name" value="Cyt-b5"/>
    <property type="match status" value="1"/>
</dbReference>
<dbReference type="SMART" id="SM01117">
    <property type="entry name" value="Cyt-b5"/>
    <property type="match status" value="1"/>
</dbReference>
<comment type="function">
    <text evidence="4">May play a role in muscle cell metabolism.</text>
</comment>
<evidence type="ECO:0000256" key="1">
    <source>
        <dbReference type="ARBA" id="ARBA00022617"/>
    </source>
</evidence>
<dbReference type="FunFam" id="3.10.120.10:FF:000020">
    <property type="entry name" value="Cytochrome b5-related protein"/>
    <property type="match status" value="1"/>
</dbReference>
<feature type="transmembrane region" description="Helical" evidence="6">
    <location>
        <begin position="172"/>
        <end position="193"/>
    </location>
</feature>
<dbReference type="GO" id="GO:0046872">
    <property type="term" value="F:metal ion binding"/>
    <property type="evidence" value="ECO:0007669"/>
    <property type="project" value="UniProtKB-UniRule"/>
</dbReference>
<keyword evidence="6" id="KW-0472">Membrane</keyword>
<evidence type="ECO:0000256" key="6">
    <source>
        <dbReference type="RuleBase" id="RU362121"/>
    </source>
</evidence>
<dbReference type="Gene3D" id="3.10.120.10">
    <property type="entry name" value="Cytochrome b5-like heme/steroid binding domain"/>
    <property type="match status" value="1"/>
</dbReference>
<gene>
    <name evidence="8" type="ORF">HHI36_014078</name>
</gene>
<dbReference type="PANTHER" id="PTHR16740:SF1">
    <property type="entry name" value="CYTOCHROME B5-RELATED PROTEIN-RELATED"/>
    <property type="match status" value="1"/>
</dbReference>
<keyword evidence="1 6" id="KW-0349">Heme</keyword>
<feature type="domain" description="Cytochrome b5 heme-binding" evidence="7">
    <location>
        <begin position="1"/>
        <end position="105"/>
    </location>
</feature>
<accession>A0ABD2N1H1</accession>
<organism evidence="8 9">
    <name type="scientific">Cryptolaemus montrouzieri</name>
    <dbReference type="NCBI Taxonomy" id="559131"/>
    <lineage>
        <taxon>Eukaryota</taxon>
        <taxon>Metazoa</taxon>
        <taxon>Ecdysozoa</taxon>
        <taxon>Arthropoda</taxon>
        <taxon>Hexapoda</taxon>
        <taxon>Insecta</taxon>
        <taxon>Pterygota</taxon>
        <taxon>Neoptera</taxon>
        <taxon>Endopterygota</taxon>
        <taxon>Coleoptera</taxon>
        <taxon>Polyphaga</taxon>
        <taxon>Cucujiformia</taxon>
        <taxon>Coccinelloidea</taxon>
        <taxon>Coccinellidae</taxon>
        <taxon>Scymninae</taxon>
        <taxon>Scymnini</taxon>
        <taxon>Cryptolaemus</taxon>
    </lineage>
</organism>
<dbReference type="Proteomes" id="UP001516400">
    <property type="component" value="Unassembled WGS sequence"/>
</dbReference>
<protein>
    <recommendedName>
        <fullName evidence="5">Cytochrome b5-related protein</fullName>
    </recommendedName>
</protein>
<dbReference type="InterPro" id="IPR036400">
    <property type="entry name" value="Cyt_B5-like_heme/steroid_sf"/>
</dbReference>
<dbReference type="EMBL" id="JABFTP020000062">
    <property type="protein sequence ID" value="KAL3272610.1"/>
    <property type="molecule type" value="Genomic_DNA"/>
</dbReference>
<keyword evidence="2 6" id="KW-0479">Metal-binding</keyword>
<evidence type="ECO:0000313" key="9">
    <source>
        <dbReference type="Proteomes" id="UP001516400"/>
    </source>
</evidence>
<keyword evidence="9" id="KW-1185">Reference proteome</keyword>
<evidence type="ECO:0000313" key="8">
    <source>
        <dbReference type="EMBL" id="KAL3272610.1"/>
    </source>
</evidence>
<feature type="transmembrane region" description="Helical" evidence="6">
    <location>
        <begin position="276"/>
        <end position="300"/>
    </location>
</feature>
<keyword evidence="6" id="KW-0812">Transmembrane</keyword>
<name>A0ABD2N1H1_9CUCU</name>
<feature type="transmembrane region" description="Helical" evidence="6">
    <location>
        <begin position="312"/>
        <end position="331"/>
    </location>
</feature>
<dbReference type="Pfam" id="PF00487">
    <property type="entry name" value="FA_desaturase"/>
    <property type="match status" value="1"/>
</dbReference>
<reference evidence="8 9" key="1">
    <citation type="journal article" date="2021" name="BMC Biol.">
        <title>Horizontally acquired antibacterial genes associated with adaptive radiation of ladybird beetles.</title>
        <authorList>
            <person name="Li H.S."/>
            <person name="Tang X.F."/>
            <person name="Huang Y.H."/>
            <person name="Xu Z.Y."/>
            <person name="Chen M.L."/>
            <person name="Du X.Y."/>
            <person name="Qiu B.Y."/>
            <person name="Chen P.T."/>
            <person name="Zhang W."/>
            <person name="Slipinski A."/>
            <person name="Escalona H.E."/>
            <person name="Waterhouse R.M."/>
            <person name="Zwick A."/>
            <person name="Pang H."/>
        </authorList>
    </citation>
    <scope>NUCLEOTIDE SEQUENCE [LARGE SCALE GENOMIC DNA]</scope>
    <source>
        <strain evidence="8">SYSU2018</strain>
    </source>
</reference>
<dbReference type="GO" id="GO:0020037">
    <property type="term" value="F:heme binding"/>
    <property type="evidence" value="ECO:0007669"/>
    <property type="project" value="UniProtKB-UniRule"/>
</dbReference>
<proteinExistence type="inferred from homology"/>
<evidence type="ECO:0000256" key="2">
    <source>
        <dbReference type="ARBA" id="ARBA00022723"/>
    </source>
</evidence>
<evidence type="ECO:0000256" key="5">
    <source>
        <dbReference type="ARBA" id="ARBA00073492"/>
    </source>
</evidence>
<evidence type="ECO:0000256" key="4">
    <source>
        <dbReference type="ARBA" id="ARBA00055674"/>
    </source>
</evidence>
<dbReference type="InterPro" id="IPR018506">
    <property type="entry name" value="Cyt_B5_heme-BS"/>
</dbReference>
<keyword evidence="3 6" id="KW-0408">Iron</keyword>